<comment type="caution">
    <text evidence="1">The sequence shown here is derived from an EMBL/GenBank/DDBJ whole genome shotgun (WGS) entry which is preliminary data.</text>
</comment>
<evidence type="ECO:0000313" key="1">
    <source>
        <dbReference type="EMBL" id="NMN99017.1"/>
    </source>
</evidence>
<accession>A0A848KU03</accession>
<keyword evidence="2" id="KW-1185">Reference proteome</keyword>
<protein>
    <submittedName>
        <fullName evidence="1">Uncharacterized protein</fullName>
    </submittedName>
</protein>
<dbReference type="AlphaFoldDB" id="A0A848KU03"/>
<organism evidence="1 2">
    <name type="scientific">Antrihabitans stalactiti</name>
    <dbReference type="NCBI Taxonomy" id="2584121"/>
    <lineage>
        <taxon>Bacteria</taxon>
        <taxon>Bacillati</taxon>
        <taxon>Actinomycetota</taxon>
        <taxon>Actinomycetes</taxon>
        <taxon>Mycobacteriales</taxon>
        <taxon>Nocardiaceae</taxon>
        <taxon>Antrihabitans</taxon>
    </lineage>
</organism>
<sequence>MRDTWLDRREQVLKAVWTPTTGISDLTADLPDDWLAAVRRLGHDLHVRQYGGHIDHIELIGEYDDDFGGVLILANVTSHGGQPSGLGGTCSPSLDSDQETILSYVADSIQDSIGDAGVAWPWGATGGFLRPRIEDTNAVWYDWRLGHTVARIGDLTDLSPPL</sequence>
<gene>
    <name evidence="1" type="ORF">FGL95_28680</name>
</gene>
<proteinExistence type="predicted"/>
<dbReference type="Proteomes" id="UP000535543">
    <property type="component" value="Unassembled WGS sequence"/>
</dbReference>
<name>A0A848KU03_9NOCA</name>
<dbReference type="EMBL" id="VCQU01000014">
    <property type="protein sequence ID" value="NMN99017.1"/>
    <property type="molecule type" value="Genomic_DNA"/>
</dbReference>
<dbReference type="RefSeq" id="WP_169593912.1">
    <property type="nucleotide sequence ID" value="NZ_VCQU01000014.1"/>
</dbReference>
<reference evidence="1 2" key="2">
    <citation type="submission" date="2020-06" db="EMBL/GenBank/DDBJ databases">
        <title>Antribacter stalactiti gen. nov., sp. nov., a new member of the family Nacardiaceae isolated from a cave.</title>
        <authorList>
            <person name="Kim I.S."/>
        </authorList>
    </citation>
    <scope>NUCLEOTIDE SEQUENCE [LARGE SCALE GENOMIC DNA]</scope>
    <source>
        <strain evidence="1 2">YC2-7</strain>
    </source>
</reference>
<reference evidence="1 2" key="1">
    <citation type="submission" date="2019-05" db="EMBL/GenBank/DDBJ databases">
        <authorList>
            <person name="Lee S.D."/>
        </authorList>
    </citation>
    <scope>NUCLEOTIDE SEQUENCE [LARGE SCALE GENOMIC DNA]</scope>
    <source>
        <strain evidence="1 2">YC2-7</strain>
    </source>
</reference>
<evidence type="ECO:0000313" key="2">
    <source>
        <dbReference type="Proteomes" id="UP000535543"/>
    </source>
</evidence>